<dbReference type="PANTHER" id="PTHR34853:SF1">
    <property type="entry name" value="LIPASE 5"/>
    <property type="match status" value="1"/>
</dbReference>
<dbReference type="PIRSF" id="PIRSF029171">
    <property type="entry name" value="Esterase_LipA"/>
    <property type="match status" value="1"/>
</dbReference>
<reference evidence="1" key="1">
    <citation type="submission" date="2020-05" db="EMBL/GenBank/DDBJ databases">
        <authorList>
            <person name="Chiriac C."/>
            <person name="Salcher M."/>
            <person name="Ghai R."/>
            <person name="Kavagutti S V."/>
        </authorList>
    </citation>
    <scope>NUCLEOTIDE SEQUENCE</scope>
</reference>
<accession>A0A6J7ITV0</accession>
<organism evidence="1">
    <name type="scientific">freshwater metagenome</name>
    <dbReference type="NCBI Taxonomy" id="449393"/>
    <lineage>
        <taxon>unclassified sequences</taxon>
        <taxon>metagenomes</taxon>
        <taxon>ecological metagenomes</taxon>
    </lineage>
</organism>
<dbReference type="GO" id="GO:0004806">
    <property type="term" value="F:triacylglycerol lipase activity"/>
    <property type="evidence" value="ECO:0007669"/>
    <property type="project" value="InterPro"/>
</dbReference>
<protein>
    <submittedName>
        <fullName evidence="1">Unannotated protein</fullName>
    </submittedName>
</protein>
<dbReference type="SUPFAM" id="SSF53474">
    <property type="entry name" value="alpha/beta-Hydrolases"/>
    <property type="match status" value="1"/>
</dbReference>
<sequence length="402" mass="41594">MSRQSRRLISAALLACSLGAIAPAASSAAFDVGPAGVQEFYEGPQHSWPEGDGKVLWARKISGPAALKSAKATYRVLYTSRGTDGGRIPVSGLVSIPKGKAPKGGWKVISWGHGTTGLADVCAPSRVTASSSFKSYVTYSDATLNRWLKRGWVVARSDFEGLGTPWHEHPYLVGSSEGRGIIDIVRAARGIDKKVGKSYAIAGHSQGAHGALFAGSLAATVAPELKLKAVVAYAPASHLKEQAQLLGNLQTPNGLSGLAIMIAKGSALVSPGFSLDAVLSDPAKALLPKLDTECVDTIGSTSAFGALAPAKLVADGQDLSGLYPALEATNPGVKISVPTLILQGGADTTVFKGFTDQLIPELKGKGTKVTYVVYPTADHGGIVAKTPKAAKKADSFLAKLLK</sequence>
<dbReference type="Pfam" id="PF03583">
    <property type="entry name" value="LIP"/>
    <property type="match status" value="1"/>
</dbReference>
<dbReference type="EMBL" id="CAFBMX010000006">
    <property type="protein sequence ID" value="CAB4934240.1"/>
    <property type="molecule type" value="Genomic_DNA"/>
</dbReference>
<name>A0A6J7ITV0_9ZZZZ</name>
<dbReference type="Gene3D" id="3.40.50.1820">
    <property type="entry name" value="alpha/beta hydrolase"/>
    <property type="match status" value="2"/>
</dbReference>
<gene>
    <name evidence="1" type="ORF">UFOPK3674_01370</name>
</gene>
<evidence type="ECO:0000313" key="1">
    <source>
        <dbReference type="EMBL" id="CAB4934240.1"/>
    </source>
</evidence>
<dbReference type="AlphaFoldDB" id="A0A6J7ITV0"/>
<dbReference type="GO" id="GO:0016042">
    <property type="term" value="P:lipid catabolic process"/>
    <property type="evidence" value="ECO:0007669"/>
    <property type="project" value="InterPro"/>
</dbReference>
<proteinExistence type="predicted"/>
<dbReference type="InterPro" id="IPR005152">
    <property type="entry name" value="Lipase_secreted"/>
</dbReference>
<dbReference type="PANTHER" id="PTHR34853">
    <property type="match status" value="1"/>
</dbReference>
<dbReference type="InterPro" id="IPR029058">
    <property type="entry name" value="AB_hydrolase_fold"/>
</dbReference>